<keyword evidence="2" id="KW-0812">Transmembrane</keyword>
<organism evidence="3 4">
    <name type="scientific">Leucocoprinus birnbaumii</name>
    <dbReference type="NCBI Taxonomy" id="56174"/>
    <lineage>
        <taxon>Eukaryota</taxon>
        <taxon>Fungi</taxon>
        <taxon>Dikarya</taxon>
        <taxon>Basidiomycota</taxon>
        <taxon>Agaricomycotina</taxon>
        <taxon>Agaricomycetes</taxon>
        <taxon>Agaricomycetidae</taxon>
        <taxon>Agaricales</taxon>
        <taxon>Agaricineae</taxon>
        <taxon>Agaricaceae</taxon>
        <taxon>Leucocoprinus</taxon>
    </lineage>
</organism>
<feature type="region of interest" description="Disordered" evidence="1">
    <location>
        <begin position="808"/>
        <end position="869"/>
    </location>
</feature>
<keyword evidence="4" id="KW-1185">Reference proteome</keyword>
<feature type="transmembrane region" description="Helical" evidence="2">
    <location>
        <begin position="561"/>
        <end position="582"/>
    </location>
</feature>
<dbReference type="Proteomes" id="UP001213000">
    <property type="component" value="Unassembled WGS sequence"/>
</dbReference>
<name>A0AAD5VM92_9AGAR</name>
<evidence type="ECO:0000313" key="3">
    <source>
        <dbReference type="EMBL" id="KAJ3558145.1"/>
    </source>
</evidence>
<evidence type="ECO:0000256" key="2">
    <source>
        <dbReference type="SAM" id="Phobius"/>
    </source>
</evidence>
<dbReference type="AlphaFoldDB" id="A0AAD5VM92"/>
<feature type="transmembrane region" description="Helical" evidence="2">
    <location>
        <begin position="535"/>
        <end position="555"/>
    </location>
</feature>
<keyword evidence="2" id="KW-0472">Membrane</keyword>
<comment type="caution">
    <text evidence="3">The sequence shown here is derived from an EMBL/GenBank/DDBJ whole genome shotgun (WGS) entry which is preliminary data.</text>
</comment>
<protein>
    <recommendedName>
        <fullName evidence="5">Heterokaryon incompatibility domain-containing protein</fullName>
    </recommendedName>
</protein>
<dbReference type="EMBL" id="JANIEX010001418">
    <property type="protein sequence ID" value="KAJ3558145.1"/>
    <property type="molecule type" value="Genomic_DNA"/>
</dbReference>
<evidence type="ECO:0000256" key="1">
    <source>
        <dbReference type="SAM" id="MobiDB-lite"/>
    </source>
</evidence>
<gene>
    <name evidence="3" type="ORF">NP233_g11565</name>
</gene>
<keyword evidence="2" id="KW-1133">Transmembrane helix</keyword>
<evidence type="ECO:0008006" key="5">
    <source>
        <dbReference type="Google" id="ProtNLM"/>
    </source>
</evidence>
<sequence length="869" mass="96572">MANIQPDPLLAVLQSTNNDLRKAWSLITTNARPRRLIHEDPGVRGPLWFWSDPETSGSPLHITANILRIIFALLTAPSWMWIAPADVIRPKLKKWFRDTFWSRQWEIAPEAFLSELNGSSAAMMGSKDGMGGMGGQYAVNASGADPRWLLEVQFSGEKVVKKRQVRYDDVKRRIQDAGYTAIAYSQQSAEQIHLLSSGERVTNNPSKFGSYSLSERKKLATAMLDEYAKARTTAIVKGGKTDGVEYIWLDEFCLVEDEEKNETQLMRQRDAEMGRWADIFRLAKRVAVLCHIVGCEHTGVDCPWANRLFTLAEIMHATKVLRVKRFRGDEDGAEDAGIIISSSGSEFRAEIRARAAEAKLWHLHNLMQHANDSSSGITRQSTVHSLVLEVLRRRDLESSSASQKYLGKALNGLLPRRARLEDLTGIDGPADLLWLLELNQGFYNAALLTSVSRLAESDVLDGYRWCQGKTIIPKEGSERLEPLSTAIPIKFHDKFTNEVVPVLSLANTKTVALEHMLERDSGALERQEELKCLKFMARFIWGCLVFLGIILSLAIGGAGIIILYIASIFYVILQLFVGTIYVTREHWVVIEDYKAPGSNAIKLLQAQDPSFKGGLEWGSNTGRQMTPRWEEGIRHVMEPKTTDTQSKDAAYPYPVTLVDLSTGVFVKSLVTSKPNDMAVLAIHGMGVSCVLLDRDKRTRKGPTIGVKVGMVNVPPYVLAQASLVGSLYVGGHAFRAVQPRVPFLTWFGCMIKGVDPDATERGIRSLVREKAGRRVEDLEMQRVDLDSGSTLKQTTSISSTAPILHKKAVPYRTNTTSSSSTTVNGDADPFQGGSDVGDGPVPPPLPSNRYRRDPPNVQWFPERRGAENV</sequence>
<proteinExistence type="predicted"/>
<evidence type="ECO:0000313" key="4">
    <source>
        <dbReference type="Proteomes" id="UP001213000"/>
    </source>
</evidence>
<accession>A0AAD5VM92</accession>
<reference evidence="3" key="1">
    <citation type="submission" date="2022-07" db="EMBL/GenBank/DDBJ databases">
        <title>Genome Sequence of Leucocoprinus birnbaumii.</title>
        <authorList>
            <person name="Buettner E."/>
        </authorList>
    </citation>
    <scope>NUCLEOTIDE SEQUENCE</scope>
    <source>
        <strain evidence="3">VT141</strain>
    </source>
</reference>